<feature type="domain" description="Amine oxidase" evidence="1">
    <location>
        <begin position="26"/>
        <end position="405"/>
    </location>
</feature>
<proteinExistence type="predicted"/>
<dbReference type="Gene3D" id="3.50.50.60">
    <property type="entry name" value="FAD/NAD(P)-binding domain"/>
    <property type="match status" value="1"/>
</dbReference>
<dbReference type="InterPro" id="IPR036188">
    <property type="entry name" value="FAD/NAD-bd_sf"/>
</dbReference>
<accession>A0A951UNM4</accession>
<organism evidence="2 3">
    <name type="scientific">Drouetiella hepatica Uher 2000/2452</name>
    <dbReference type="NCBI Taxonomy" id="904376"/>
    <lineage>
        <taxon>Bacteria</taxon>
        <taxon>Bacillati</taxon>
        <taxon>Cyanobacteriota</taxon>
        <taxon>Cyanophyceae</taxon>
        <taxon>Oculatellales</taxon>
        <taxon>Oculatellaceae</taxon>
        <taxon>Drouetiella</taxon>
    </lineage>
</organism>
<evidence type="ECO:0000259" key="1">
    <source>
        <dbReference type="Pfam" id="PF01593"/>
    </source>
</evidence>
<protein>
    <submittedName>
        <fullName evidence="2">FAD-dependent oxidoreductase</fullName>
    </submittedName>
</protein>
<reference evidence="2" key="2">
    <citation type="journal article" date="2022" name="Microbiol. Resour. Announc.">
        <title>Metagenome Sequencing to Explore Phylogenomics of Terrestrial Cyanobacteria.</title>
        <authorList>
            <person name="Ward R.D."/>
            <person name="Stajich J.E."/>
            <person name="Johansen J.R."/>
            <person name="Huntemann M."/>
            <person name="Clum A."/>
            <person name="Foster B."/>
            <person name="Foster B."/>
            <person name="Roux S."/>
            <person name="Palaniappan K."/>
            <person name="Varghese N."/>
            <person name="Mukherjee S."/>
            <person name="Reddy T.B.K."/>
            <person name="Daum C."/>
            <person name="Copeland A."/>
            <person name="Chen I.A."/>
            <person name="Ivanova N.N."/>
            <person name="Kyrpides N.C."/>
            <person name="Shapiro N."/>
            <person name="Eloe-Fadrosh E.A."/>
            <person name="Pietrasiak N."/>
        </authorList>
    </citation>
    <scope>NUCLEOTIDE SEQUENCE</scope>
    <source>
        <strain evidence="2">UHER 2000/2452</strain>
    </source>
</reference>
<dbReference type="Pfam" id="PF01593">
    <property type="entry name" value="Amino_oxidase"/>
    <property type="match status" value="1"/>
</dbReference>
<gene>
    <name evidence="2" type="ORF">KME15_19705</name>
</gene>
<comment type="caution">
    <text evidence="2">The sequence shown here is derived from an EMBL/GenBank/DDBJ whole genome shotgun (WGS) entry which is preliminary data.</text>
</comment>
<dbReference type="EMBL" id="JAHHHD010000027">
    <property type="protein sequence ID" value="MBW4660906.1"/>
    <property type="molecule type" value="Genomic_DNA"/>
</dbReference>
<dbReference type="GO" id="GO:0016491">
    <property type="term" value="F:oxidoreductase activity"/>
    <property type="evidence" value="ECO:0007669"/>
    <property type="project" value="InterPro"/>
</dbReference>
<dbReference type="InterPro" id="IPR002937">
    <property type="entry name" value="Amino_oxidase"/>
</dbReference>
<dbReference type="PANTHER" id="PTHR42923">
    <property type="entry name" value="PROTOPORPHYRINOGEN OXIDASE"/>
    <property type="match status" value="1"/>
</dbReference>
<dbReference type="InterPro" id="IPR050464">
    <property type="entry name" value="Zeta_carotene_desat/Oxidored"/>
</dbReference>
<evidence type="ECO:0000313" key="3">
    <source>
        <dbReference type="Proteomes" id="UP000757435"/>
    </source>
</evidence>
<evidence type="ECO:0000313" key="2">
    <source>
        <dbReference type="EMBL" id="MBW4660906.1"/>
    </source>
</evidence>
<name>A0A951UNM4_9CYAN</name>
<reference evidence="2" key="1">
    <citation type="submission" date="2021-05" db="EMBL/GenBank/DDBJ databases">
        <authorList>
            <person name="Pietrasiak N."/>
            <person name="Ward R."/>
            <person name="Stajich J.E."/>
            <person name="Kurbessoian T."/>
        </authorList>
    </citation>
    <scope>NUCLEOTIDE SEQUENCE</scope>
    <source>
        <strain evidence="2">UHER 2000/2452</strain>
    </source>
</reference>
<dbReference type="Proteomes" id="UP000757435">
    <property type="component" value="Unassembled WGS sequence"/>
</dbReference>
<dbReference type="AlphaFoldDB" id="A0A951UNM4"/>
<sequence length="453" mass="50387">MQSDIRESETIEFDSRKPVAIVGAGLAGLTAAYFLRRQNVPVVLYEAGQKIAGLATSFHDQDGFTYDFGAHFLTNRLAAATGIGAHCRTVKYYGETVLLRGRTYSYPFGLLQVPRFLAGGLASRIQPVDEKRKNSSAAEWFRASYGRELADEVALPLLEAWSGAAASDLSASVGNKLQNSIGQTLSLKLASRLTGRAVACGYSHEMPENPSVWHVYPDGGLGLLCQKLADELENAIQLESPVEEILVDSGRVQAIRVKGREQAVSAVISTAPCNILPKLVKGTNVLQPLSRFRFRPMVFVNMRFQGRGLLPDTVLWTPENEFPFFRLTETPLSMPWLAPSDKTLITVDIGCNVGDEIWQMEEERLGQYCLEHLKPIVPDANQRYLGCRVLRTPIAYPVFLNEYEAERQKFERSTGVEGLYSIGRNGEFDHILMEDIYWQTLKKVRGIVGALQH</sequence>
<dbReference type="SUPFAM" id="SSF51905">
    <property type="entry name" value="FAD/NAD(P)-binding domain"/>
    <property type="match status" value="1"/>
</dbReference>